<comment type="subcellular location">
    <subcellularLocation>
        <location evidence="1">Nucleus</location>
    </subcellularLocation>
</comment>
<dbReference type="AlphaFoldDB" id="A0AAD8S2G2"/>
<dbReference type="InterPro" id="IPR001965">
    <property type="entry name" value="Znf_PHD"/>
</dbReference>
<evidence type="ECO:0000256" key="3">
    <source>
        <dbReference type="ARBA" id="ARBA00022723"/>
    </source>
</evidence>
<dbReference type="SUPFAM" id="SSF57903">
    <property type="entry name" value="FYVE/PHD zinc finger"/>
    <property type="match status" value="1"/>
</dbReference>
<keyword evidence="5" id="KW-0862">Zinc</keyword>
<dbReference type="SMART" id="SM00249">
    <property type="entry name" value="PHD"/>
    <property type="match status" value="1"/>
</dbReference>
<dbReference type="Proteomes" id="UP001231189">
    <property type="component" value="Unassembled WGS sequence"/>
</dbReference>
<evidence type="ECO:0000256" key="6">
    <source>
        <dbReference type="ARBA" id="ARBA00022853"/>
    </source>
</evidence>
<proteinExistence type="inferred from homology"/>
<keyword evidence="3" id="KW-0479">Metal-binding</keyword>
<dbReference type="Gene3D" id="3.30.40.10">
    <property type="entry name" value="Zinc/RING finger domain, C3HC4 (zinc finger)"/>
    <property type="match status" value="1"/>
</dbReference>
<evidence type="ECO:0000256" key="2">
    <source>
        <dbReference type="ARBA" id="ARBA00010210"/>
    </source>
</evidence>
<protein>
    <recommendedName>
        <fullName evidence="9">Zinc finger PHD-type domain-containing protein</fullName>
    </recommendedName>
</protein>
<comment type="caution">
    <text evidence="10">The sequence shown here is derived from an EMBL/GenBank/DDBJ whole genome shotgun (WGS) entry which is preliminary data.</text>
</comment>
<evidence type="ECO:0000256" key="7">
    <source>
        <dbReference type="ARBA" id="ARBA00023242"/>
    </source>
</evidence>
<dbReference type="GO" id="GO:0008270">
    <property type="term" value="F:zinc ion binding"/>
    <property type="evidence" value="ECO:0007669"/>
    <property type="project" value="UniProtKB-KW"/>
</dbReference>
<evidence type="ECO:0000256" key="5">
    <source>
        <dbReference type="ARBA" id="ARBA00022833"/>
    </source>
</evidence>
<keyword evidence="4" id="KW-0863">Zinc-finger</keyword>
<evidence type="ECO:0000313" key="10">
    <source>
        <dbReference type="EMBL" id="KAK1644064.1"/>
    </source>
</evidence>
<sequence>MGEGRGMDFDLMPPPGSSKKAAVSMDVEQMIDPNEPTYCICHQVSYGDMIACDNENCEGGEWFHYSCVGLTPKRDSKGNGFAQLAGIFNEVLLNCVEEANGSTNWPDVRQHAGLFNMMFSEVCSIVYQMITSFRFERRRYE</sequence>
<evidence type="ECO:0000256" key="1">
    <source>
        <dbReference type="ARBA" id="ARBA00004123"/>
    </source>
</evidence>
<feature type="site" description="Histone H3K4me3 binding" evidence="8">
    <location>
        <position position="62"/>
    </location>
</feature>
<feature type="domain" description="Zinc finger PHD-type" evidence="9">
    <location>
        <begin position="38"/>
        <end position="99"/>
    </location>
</feature>
<keyword evidence="11" id="KW-1185">Reference proteome</keyword>
<evidence type="ECO:0000256" key="8">
    <source>
        <dbReference type="PIRSR" id="PIRSR628651-50"/>
    </source>
</evidence>
<gene>
    <name evidence="10" type="ORF">QYE76_061869</name>
</gene>
<keyword evidence="7" id="KW-0539">Nucleus</keyword>
<dbReference type="PANTHER" id="PTHR10333:SF42">
    <property type="entry name" value="INHIBITOR OF GROWTH PROTEIN 5"/>
    <property type="match status" value="1"/>
</dbReference>
<dbReference type="InterPro" id="IPR028651">
    <property type="entry name" value="ING_fam"/>
</dbReference>
<evidence type="ECO:0000313" key="11">
    <source>
        <dbReference type="Proteomes" id="UP001231189"/>
    </source>
</evidence>
<evidence type="ECO:0000256" key="4">
    <source>
        <dbReference type="ARBA" id="ARBA00022771"/>
    </source>
</evidence>
<dbReference type="InterPro" id="IPR013083">
    <property type="entry name" value="Znf_RING/FYVE/PHD"/>
</dbReference>
<accession>A0AAD8S2G2</accession>
<comment type="similarity">
    <text evidence="2">Belongs to the ING family.</text>
</comment>
<dbReference type="PANTHER" id="PTHR10333">
    <property type="entry name" value="INHIBITOR OF GROWTH PROTEIN"/>
    <property type="match status" value="1"/>
</dbReference>
<reference evidence="10" key="1">
    <citation type="submission" date="2023-07" db="EMBL/GenBank/DDBJ databases">
        <title>A chromosome-level genome assembly of Lolium multiflorum.</title>
        <authorList>
            <person name="Chen Y."/>
            <person name="Copetti D."/>
            <person name="Kolliker R."/>
            <person name="Studer B."/>
        </authorList>
    </citation>
    <scope>NUCLEOTIDE SEQUENCE</scope>
    <source>
        <strain evidence="10">02402/16</strain>
        <tissue evidence="10">Leaf</tissue>
    </source>
</reference>
<name>A0AAD8S2G2_LOLMU</name>
<dbReference type="GO" id="GO:0005634">
    <property type="term" value="C:nucleus"/>
    <property type="evidence" value="ECO:0007669"/>
    <property type="project" value="UniProtKB-SubCell"/>
</dbReference>
<dbReference type="EMBL" id="JAUUTY010000004">
    <property type="protein sequence ID" value="KAK1644064.1"/>
    <property type="molecule type" value="Genomic_DNA"/>
</dbReference>
<organism evidence="10 11">
    <name type="scientific">Lolium multiflorum</name>
    <name type="common">Italian ryegrass</name>
    <name type="synonym">Lolium perenne subsp. multiflorum</name>
    <dbReference type="NCBI Taxonomy" id="4521"/>
    <lineage>
        <taxon>Eukaryota</taxon>
        <taxon>Viridiplantae</taxon>
        <taxon>Streptophyta</taxon>
        <taxon>Embryophyta</taxon>
        <taxon>Tracheophyta</taxon>
        <taxon>Spermatophyta</taxon>
        <taxon>Magnoliopsida</taxon>
        <taxon>Liliopsida</taxon>
        <taxon>Poales</taxon>
        <taxon>Poaceae</taxon>
        <taxon>BOP clade</taxon>
        <taxon>Pooideae</taxon>
        <taxon>Poodae</taxon>
        <taxon>Poeae</taxon>
        <taxon>Poeae Chloroplast Group 2 (Poeae type)</taxon>
        <taxon>Loliodinae</taxon>
        <taxon>Loliinae</taxon>
        <taxon>Lolium</taxon>
    </lineage>
</organism>
<feature type="site" description="Histone H3K4me3 binding" evidence="8">
    <location>
        <position position="49"/>
    </location>
</feature>
<dbReference type="InterPro" id="IPR011011">
    <property type="entry name" value="Znf_FYVE_PHD"/>
</dbReference>
<evidence type="ECO:0000259" key="9">
    <source>
        <dbReference type="SMART" id="SM00249"/>
    </source>
</evidence>
<dbReference type="GO" id="GO:0006325">
    <property type="term" value="P:chromatin organization"/>
    <property type="evidence" value="ECO:0007669"/>
    <property type="project" value="UniProtKB-KW"/>
</dbReference>
<feature type="site" description="Histone H3K4me3 binding" evidence="8">
    <location>
        <position position="53"/>
    </location>
</feature>
<feature type="site" description="Histone H3K4me3 binding" evidence="8">
    <location>
        <position position="38"/>
    </location>
</feature>
<keyword evidence="6" id="KW-0156">Chromatin regulator</keyword>